<dbReference type="InterPro" id="IPR027417">
    <property type="entry name" value="P-loop_NTPase"/>
</dbReference>
<name>A0A9W8TF54_9AGAR</name>
<dbReference type="OrthoDB" id="391988at2759"/>
<gene>
    <name evidence="2" type="ORF">NLJ89_g414</name>
</gene>
<sequence length="426" mass="47791">MTVNPPASLPSTVEATLAVCPRFRILVTGVGKSSLVSSIFNVATKDIDIAHGHVGKANIAHEYTSDSNPRFILHDSQGFEPGSEKTWDTVKKFIRDKCEEGLEAKDRLHAIWLCIETPRTGSRLMQTGDEKLLELANELKVVVIIVFTKYDILFNEYLRKARNAKLPNARTGAKTNAEHHLDALIKNSPRPFEYVPVSTSEKYPERFDMLKRLTEITRKCLHGVEEYWINLGKSTAFKGHRLSDCLSRIHLDIIEVWNFYDPEQLLSGTSFRQEMVRLIEPLLTQTEPEPGFNMSEMLSNLSDLTSIASGVAGPFAPVISGAGIAVVAVKFLYQTYQAMPLTALCLGAYIVDLTLILHNVFIATLVKEPPRPLNWELVADTLQAYKDFESGTVHRLIRDIVSGTITVDPKEKIADLIRQQLKMDKE</sequence>
<evidence type="ECO:0000256" key="1">
    <source>
        <dbReference type="SAM" id="Phobius"/>
    </source>
</evidence>
<dbReference type="EMBL" id="JANKHO010000015">
    <property type="protein sequence ID" value="KAJ3517597.1"/>
    <property type="molecule type" value="Genomic_DNA"/>
</dbReference>
<accession>A0A9W8TF54</accession>
<comment type="caution">
    <text evidence="2">The sequence shown here is derived from an EMBL/GenBank/DDBJ whole genome shotgun (WGS) entry which is preliminary data.</text>
</comment>
<reference evidence="2" key="1">
    <citation type="submission" date="2022-07" db="EMBL/GenBank/DDBJ databases">
        <title>Genome Sequence of Agrocybe chaxingu.</title>
        <authorList>
            <person name="Buettner E."/>
        </authorList>
    </citation>
    <scope>NUCLEOTIDE SEQUENCE</scope>
    <source>
        <strain evidence="2">MP-N11</strain>
    </source>
</reference>
<keyword evidence="1" id="KW-0472">Membrane</keyword>
<keyword evidence="1" id="KW-1133">Transmembrane helix</keyword>
<feature type="transmembrane region" description="Helical" evidence="1">
    <location>
        <begin position="307"/>
        <end position="329"/>
    </location>
</feature>
<feature type="transmembrane region" description="Helical" evidence="1">
    <location>
        <begin position="341"/>
        <end position="366"/>
    </location>
</feature>
<evidence type="ECO:0008006" key="4">
    <source>
        <dbReference type="Google" id="ProtNLM"/>
    </source>
</evidence>
<evidence type="ECO:0000313" key="2">
    <source>
        <dbReference type="EMBL" id="KAJ3517597.1"/>
    </source>
</evidence>
<dbReference type="SUPFAM" id="SSF52540">
    <property type="entry name" value="P-loop containing nucleoside triphosphate hydrolases"/>
    <property type="match status" value="1"/>
</dbReference>
<evidence type="ECO:0000313" key="3">
    <source>
        <dbReference type="Proteomes" id="UP001148786"/>
    </source>
</evidence>
<keyword evidence="3" id="KW-1185">Reference proteome</keyword>
<organism evidence="2 3">
    <name type="scientific">Agrocybe chaxingu</name>
    <dbReference type="NCBI Taxonomy" id="84603"/>
    <lineage>
        <taxon>Eukaryota</taxon>
        <taxon>Fungi</taxon>
        <taxon>Dikarya</taxon>
        <taxon>Basidiomycota</taxon>
        <taxon>Agaricomycotina</taxon>
        <taxon>Agaricomycetes</taxon>
        <taxon>Agaricomycetidae</taxon>
        <taxon>Agaricales</taxon>
        <taxon>Agaricineae</taxon>
        <taxon>Strophariaceae</taxon>
        <taxon>Agrocybe</taxon>
    </lineage>
</organism>
<keyword evidence="1" id="KW-0812">Transmembrane</keyword>
<protein>
    <recommendedName>
        <fullName evidence="4">G domain-containing protein</fullName>
    </recommendedName>
</protein>
<dbReference type="Gene3D" id="3.40.50.300">
    <property type="entry name" value="P-loop containing nucleotide triphosphate hydrolases"/>
    <property type="match status" value="1"/>
</dbReference>
<dbReference type="AlphaFoldDB" id="A0A9W8TF54"/>
<dbReference type="Proteomes" id="UP001148786">
    <property type="component" value="Unassembled WGS sequence"/>
</dbReference>
<proteinExistence type="predicted"/>